<comment type="caution">
    <text evidence="10">The sequence shown here is derived from an EMBL/GenBank/DDBJ whole genome shotgun (WGS) entry which is preliminary data.</text>
</comment>
<evidence type="ECO:0000313" key="10">
    <source>
        <dbReference type="EMBL" id="GGF32733.1"/>
    </source>
</evidence>
<evidence type="ECO:0000259" key="9">
    <source>
        <dbReference type="Pfam" id="PF03176"/>
    </source>
</evidence>
<protein>
    <submittedName>
        <fullName evidence="10">Membrane protein</fullName>
    </submittedName>
</protein>
<proteinExistence type="inferred from homology"/>
<keyword evidence="11" id="KW-1185">Reference proteome</keyword>
<evidence type="ECO:0000256" key="7">
    <source>
        <dbReference type="SAM" id="MobiDB-lite"/>
    </source>
</evidence>
<dbReference type="PANTHER" id="PTHR33406:SF11">
    <property type="entry name" value="MEMBRANE PROTEIN SCO6666-RELATED"/>
    <property type="match status" value="1"/>
</dbReference>
<feature type="transmembrane region" description="Helical" evidence="8">
    <location>
        <begin position="576"/>
        <end position="594"/>
    </location>
</feature>
<feature type="transmembrane region" description="Helical" evidence="8">
    <location>
        <begin position="666"/>
        <end position="686"/>
    </location>
</feature>
<name>A0ABQ1V090_9NOCA</name>
<feature type="transmembrane region" description="Helical" evidence="8">
    <location>
        <begin position="549"/>
        <end position="571"/>
    </location>
</feature>
<dbReference type="Proteomes" id="UP000632454">
    <property type="component" value="Unassembled WGS sequence"/>
</dbReference>
<dbReference type="PANTHER" id="PTHR33406">
    <property type="entry name" value="MEMBRANE PROTEIN MJ1562-RELATED"/>
    <property type="match status" value="1"/>
</dbReference>
<organism evidence="10 11">
    <name type="scientific">Williamsia phyllosphaerae</name>
    <dbReference type="NCBI Taxonomy" id="885042"/>
    <lineage>
        <taxon>Bacteria</taxon>
        <taxon>Bacillati</taxon>
        <taxon>Actinomycetota</taxon>
        <taxon>Actinomycetes</taxon>
        <taxon>Mycobacteriales</taxon>
        <taxon>Nocardiaceae</taxon>
        <taxon>Williamsia</taxon>
    </lineage>
</organism>
<feature type="region of interest" description="Disordered" evidence="7">
    <location>
        <begin position="744"/>
        <end position="770"/>
    </location>
</feature>
<evidence type="ECO:0000256" key="5">
    <source>
        <dbReference type="ARBA" id="ARBA00022989"/>
    </source>
</evidence>
<keyword evidence="3" id="KW-1003">Cell membrane</keyword>
<keyword evidence="6 8" id="KW-0472">Membrane</keyword>
<feature type="transmembrane region" description="Helical" evidence="8">
    <location>
        <begin position="207"/>
        <end position="227"/>
    </location>
</feature>
<dbReference type="InterPro" id="IPR004869">
    <property type="entry name" value="MMPL_dom"/>
</dbReference>
<evidence type="ECO:0000313" key="11">
    <source>
        <dbReference type="Proteomes" id="UP000632454"/>
    </source>
</evidence>
<evidence type="ECO:0000256" key="3">
    <source>
        <dbReference type="ARBA" id="ARBA00022475"/>
    </source>
</evidence>
<feature type="transmembrane region" description="Helical" evidence="8">
    <location>
        <begin position="614"/>
        <end position="634"/>
    </location>
</feature>
<dbReference type="Pfam" id="PF03176">
    <property type="entry name" value="MMPL"/>
    <property type="match status" value="2"/>
</dbReference>
<feature type="transmembrane region" description="Helical" evidence="8">
    <location>
        <begin position="380"/>
        <end position="399"/>
    </location>
</feature>
<dbReference type="RefSeq" id="WP_188490839.1">
    <property type="nucleotide sequence ID" value="NZ_BMCS01000002.1"/>
</dbReference>
<feature type="transmembrane region" description="Helical" evidence="8">
    <location>
        <begin position="233"/>
        <end position="257"/>
    </location>
</feature>
<evidence type="ECO:0000256" key="1">
    <source>
        <dbReference type="ARBA" id="ARBA00004651"/>
    </source>
</evidence>
<keyword evidence="4 8" id="KW-0812">Transmembrane</keyword>
<dbReference type="EMBL" id="BMCS01000002">
    <property type="protein sequence ID" value="GGF32733.1"/>
    <property type="molecule type" value="Genomic_DNA"/>
</dbReference>
<dbReference type="Gene3D" id="1.20.1640.10">
    <property type="entry name" value="Multidrug efflux transporter AcrB transmembrane domain"/>
    <property type="match status" value="2"/>
</dbReference>
<feature type="domain" description="Membrane transport protein MMPL" evidence="9">
    <location>
        <begin position="44"/>
        <end position="349"/>
    </location>
</feature>
<evidence type="ECO:0000256" key="4">
    <source>
        <dbReference type="ARBA" id="ARBA00022692"/>
    </source>
</evidence>
<dbReference type="SUPFAM" id="SSF82866">
    <property type="entry name" value="Multidrug efflux transporter AcrB transmembrane domain"/>
    <property type="match status" value="2"/>
</dbReference>
<gene>
    <name evidence="10" type="ORF">GCM10007298_30790</name>
</gene>
<evidence type="ECO:0000256" key="8">
    <source>
        <dbReference type="SAM" id="Phobius"/>
    </source>
</evidence>
<feature type="transmembrane region" description="Helical" evidence="8">
    <location>
        <begin position="692"/>
        <end position="711"/>
    </location>
</feature>
<evidence type="ECO:0000256" key="6">
    <source>
        <dbReference type="ARBA" id="ARBA00023136"/>
    </source>
</evidence>
<accession>A0ABQ1V090</accession>
<feature type="transmembrane region" description="Helical" evidence="8">
    <location>
        <begin position="285"/>
        <end position="306"/>
    </location>
</feature>
<feature type="domain" description="Membrane transport protein MMPL" evidence="9">
    <location>
        <begin position="410"/>
        <end position="727"/>
    </location>
</feature>
<sequence>MLSRLTKGVIAAPRRVLLVTLAIVIVCGALGFGVGSALSAGGYSDPTSESARAGAQLGDTFNRGGLQVVIALRLPTTGDISQDPTALGVAKQITDTLETETFVQQPVLSLWRNSDLAPALQSADQTTGLIVFTVSGGERDGALHAQAIDDEFAGVRSGITVTVGGEALVYQQINDQTSRDLAIAEAIAIPISFCLLIWVFGGLVAAAIPVVIGLIAIIGAAAILRMMTLFTDVSVFALNLATALGLALAIDYTLLIISRYREEQAAGRSRADALVRTVSTAGRTVLFSAATVGLSLCAMAIFPMYFLRSFAYAGIGVIIVAAAAALIVTPAILFALGDRVDALDVRRPIRRLLRKPPPAAIDPEDSAFYRSTKFVFRHHLVVGVSIIAFLLLLGAPFLGMKVGFPDERVLPTSASSYQIGSQLREDFPQNASVSITAVLPDVGGDAAANSAVAAYADTMSRIADVNGVTTAQAAFVDGQEFARGDPGASIDRAQFVTVATSLDPLSRAGSDQLDALRAVPTPGGTQVLFTGLAQQNRDNVDAIIDRLPLVLGLIAVTTFILLFLLSGSVLLPLKALVLNAFSLSATFGAMVWIFQDGHLGGLGTTVTGSLAATMPVLMFCIAFGLSMDYEVFLLSRIREEWLRTGQSTRADNEQAVAMGLARTGRVVTAAAVLMAIVFAGIIASQVSFMRMFGLGLMLAVLVDATLVRVLLVPAFMRLAGRANWWAPGPLRRFHDRFGLTESDGDDSDAAINPVIDPAPAVPGRASTRLR</sequence>
<comment type="similarity">
    <text evidence="2">Belongs to the resistance-nodulation-cell division (RND) (TC 2.A.6) family. MmpL subfamily.</text>
</comment>
<keyword evidence="5 8" id="KW-1133">Transmembrane helix</keyword>
<feature type="transmembrane region" description="Helical" evidence="8">
    <location>
        <begin position="181"/>
        <end position="200"/>
    </location>
</feature>
<dbReference type="InterPro" id="IPR050545">
    <property type="entry name" value="Mycobact_MmpL"/>
</dbReference>
<evidence type="ECO:0000256" key="2">
    <source>
        <dbReference type="ARBA" id="ARBA00010157"/>
    </source>
</evidence>
<feature type="transmembrane region" description="Helical" evidence="8">
    <location>
        <begin position="312"/>
        <end position="337"/>
    </location>
</feature>
<reference evidence="11" key="1">
    <citation type="journal article" date="2019" name="Int. J. Syst. Evol. Microbiol.">
        <title>The Global Catalogue of Microorganisms (GCM) 10K type strain sequencing project: providing services to taxonomists for standard genome sequencing and annotation.</title>
        <authorList>
            <consortium name="The Broad Institute Genomics Platform"/>
            <consortium name="The Broad Institute Genome Sequencing Center for Infectious Disease"/>
            <person name="Wu L."/>
            <person name="Ma J."/>
        </authorList>
    </citation>
    <scope>NUCLEOTIDE SEQUENCE [LARGE SCALE GENOMIC DNA]</scope>
    <source>
        <strain evidence="11">CCM 7855</strain>
    </source>
</reference>
<comment type="subcellular location">
    <subcellularLocation>
        <location evidence="1">Cell membrane</location>
        <topology evidence="1">Multi-pass membrane protein</topology>
    </subcellularLocation>
</comment>